<name>A0AAU7DJM8_9BACT</name>
<evidence type="ECO:0000256" key="1">
    <source>
        <dbReference type="SAM" id="SignalP"/>
    </source>
</evidence>
<dbReference type="AlphaFoldDB" id="A0AAU7DJM8"/>
<protein>
    <recommendedName>
        <fullName evidence="3">DUF4410 domain-containing protein</fullName>
    </recommendedName>
</protein>
<feature type="chain" id="PRO_5043941273" description="DUF4410 domain-containing protein" evidence="1">
    <location>
        <begin position="22"/>
        <end position="240"/>
    </location>
</feature>
<gene>
    <name evidence="2" type="ORF">P8935_23790</name>
</gene>
<organism evidence="2">
    <name type="scientific">Telmatobacter sp. DSM 110680</name>
    <dbReference type="NCBI Taxonomy" id="3036704"/>
    <lineage>
        <taxon>Bacteria</taxon>
        <taxon>Pseudomonadati</taxon>
        <taxon>Acidobacteriota</taxon>
        <taxon>Terriglobia</taxon>
        <taxon>Terriglobales</taxon>
        <taxon>Acidobacteriaceae</taxon>
        <taxon>Telmatobacter</taxon>
    </lineage>
</organism>
<proteinExistence type="predicted"/>
<feature type="signal peptide" evidence="1">
    <location>
        <begin position="1"/>
        <end position="21"/>
    </location>
</feature>
<evidence type="ECO:0000313" key="2">
    <source>
        <dbReference type="EMBL" id="XBH17576.1"/>
    </source>
</evidence>
<keyword evidence="1" id="KW-0732">Signal</keyword>
<evidence type="ECO:0008006" key="3">
    <source>
        <dbReference type="Google" id="ProtNLM"/>
    </source>
</evidence>
<accession>A0AAU7DJM8</accession>
<dbReference type="EMBL" id="CP121196">
    <property type="protein sequence ID" value="XBH17576.1"/>
    <property type="molecule type" value="Genomic_DNA"/>
</dbReference>
<reference evidence="2" key="1">
    <citation type="submission" date="2023-03" db="EMBL/GenBank/DDBJ databases">
        <title>Edaphobacter sp.</title>
        <authorList>
            <person name="Huber K.J."/>
            <person name="Papendorf J."/>
            <person name="Pilke C."/>
            <person name="Bunk B."/>
            <person name="Sproeer C."/>
            <person name="Pester M."/>
        </authorList>
    </citation>
    <scope>NUCLEOTIDE SEQUENCE</scope>
    <source>
        <strain evidence="2">DSM 110680</strain>
    </source>
</reference>
<dbReference type="RefSeq" id="WP_348262800.1">
    <property type="nucleotide sequence ID" value="NZ_CP121196.1"/>
</dbReference>
<sequence length="240" mass="25479">MKVSQWILLAFLVTVSSVSIGASTASWSYEHPKVKSGEFVIHSACMMTAEGKVSKLGVKGSEGMAKQSDEWSTNLQKLVELHLKSGGVGLLPAMSGGSSGASDDELQQVVLQISQKYDDIASKLNRKPKDIGKSRFTLGDQVALLPCAAKSDVLVFVEGEGQVLTGGKKAMGALFGGASASGATLILTMADAKTGEILVFTRLENNSGFSEQFMQDTEKAYGKSLDKQLIKLKIAQKAEK</sequence>